<dbReference type="Proteomes" id="UP000616201">
    <property type="component" value="Unassembled WGS sequence"/>
</dbReference>
<evidence type="ECO:0000256" key="1">
    <source>
        <dbReference type="SAM" id="SignalP"/>
    </source>
</evidence>
<dbReference type="RefSeq" id="WP_196937018.1">
    <property type="nucleotide sequence ID" value="NZ_MU158698.1"/>
</dbReference>
<feature type="chain" id="PRO_5037403099" evidence="1">
    <location>
        <begin position="22"/>
        <end position="260"/>
    </location>
</feature>
<name>A0A928YTH5_9SPHI</name>
<evidence type="ECO:0000313" key="3">
    <source>
        <dbReference type="Proteomes" id="UP000616201"/>
    </source>
</evidence>
<accession>A0A928YTH5</accession>
<dbReference type="EMBL" id="PRDK01000009">
    <property type="protein sequence ID" value="MBE8715168.1"/>
    <property type="molecule type" value="Genomic_DNA"/>
</dbReference>
<keyword evidence="1" id="KW-0732">Signal</keyword>
<gene>
    <name evidence="2" type="ORF">C4F49_15905</name>
</gene>
<reference evidence="2" key="1">
    <citation type="submission" date="2018-02" db="EMBL/GenBank/DDBJ databases">
        <authorList>
            <person name="Vasarhelyi B.M."/>
            <person name="Deshmukh S."/>
            <person name="Balint B."/>
            <person name="Kukolya J."/>
        </authorList>
    </citation>
    <scope>NUCLEOTIDE SEQUENCE</scope>
    <source>
        <strain evidence="2">KB22</strain>
    </source>
</reference>
<protein>
    <submittedName>
        <fullName evidence="2">Uncharacterized protein</fullName>
    </submittedName>
</protein>
<comment type="caution">
    <text evidence="2">The sequence shown here is derived from an EMBL/GenBank/DDBJ whole genome shotgun (WGS) entry which is preliminary data.</text>
</comment>
<organism evidence="2 3">
    <name type="scientific">Sphingobacterium hungaricum</name>
    <dbReference type="NCBI Taxonomy" id="2082723"/>
    <lineage>
        <taxon>Bacteria</taxon>
        <taxon>Pseudomonadati</taxon>
        <taxon>Bacteroidota</taxon>
        <taxon>Sphingobacteriia</taxon>
        <taxon>Sphingobacteriales</taxon>
        <taxon>Sphingobacteriaceae</taxon>
        <taxon>Sphingobacterium</taxon>
    </lineage>
</organism>
<proteinExistence type="predicted"/>
<keyword evidence="3" id="KW-1185">Reference proteome</keyword>
<feature type="signal peptide" evidence="1">
    <location>
        <begin position="1"/>
        <end position="21"/>
    </location>
</feature>
<evidence type="ECO:0000313" key="2">
    <source>
        <dbReference type="EMBL" id="MBE8715168.1"/>
    </source>
</evidence>
<sequence>MKLHNFLQILFALLISQASYAQSSANSNIQTDLKDWFSAGTVLANVAEYTPTNRQLELTEKIKTALNDNLDWYYSYIKDVPPVEPMPYHENIGLSLEEYTEFLELGSSKNTFSRSSENLEIVLSDGIIRFDSQNKMEILDSIQIDLNKNIVSLGKIRIPFKQTVDVSSEDNFFNSKWSGYSWGLEEPDGLEAMGLEDLLSAHIKSYNISIGKIEKTGQILINLNFKEINQGEKLMDISLPIFLIRDKANRLEVIDIQIAI</sequence>
<dbReference type="AlphaFoldDB" id="A0A928YTH5"/>